<dbReference type="PROSITE" id="PS51083">
    <property type="entry name" value="ZF_HIT"/>
    <property type="match status" value="1"/>
</dbReference>
<dbReference type="OrthoDB" id="18412at2759"/>
<evidence type="ECO:0000259" key="3">
    <source>
        <dbReference type="PROSITE" id="PS51083"/>
    </source>
</evidence>
<dbReference type="SUPFAM" id="SSF144232">
    <property type="entry name" value="HIT/MYND zinc finger-like"/>
    <property type="match status" value="1"/>
</dbReference>
<dbReference type="Pfam" id="PF04438">
    <property type="entry name" value="zf-HIT"/>
    <property type="match status" value="1"/>
</dbReference>
<dbReference type="InterPro" id="IPR007529">
    <property type="entry name" value="Znf_HIT"/>
</dbReference>
<dbReference type="EMBL" id="LDAU01000070">
    <property type="protein sequence ID" value="KRX08186.1"/>
    <property type="molecule type" value="Genomic_DNA"/>
</dbReference>
<feature type="region of interest" description="Disordered" evidence="2">
    <location>
        <begin position="44"/>
        <end position="70"/>
    </location>
</feature>
<evidence type="ECO:0000256" key="2">
    <source>
        <dbReference type="SAM" id="MobiDB-lite"/>
    </source>
</evidence>
<accession>A0A0V0R1K5</accession>
<proteinExistence type="predicted"/>
<dbReference type="OMA" id="IHECKKE"/>
<dbReference type="Gene3D" id="3.30.60.190">
    <property type="match status" value="1"/>
</dbReference>
<dbReference type="GO" id="GO:0008270">
    <property type="term" value="F:zinc ion binding"/>
    <property type="evidence" value="ECO:0007669"/>
    <property type="project" value="UniProtKB-UniRule"/>
</dbReference>
<reference evidence="4 5" key="1">
    <citation type="journal article" date="2015" name="Sci. Rep.">
        <title>Genome of the facultative scuticociliatosis pathogen Pseudocohnilembus persalinus provides insight into its virulence through horizontal gene transfer.</title>
        <authorList>
            <person name="Xiong J."/>
            <person name="Wang G."/>
            <person name="Cheng J."/>
            <person name="Tian M."/>
            <person name="Pan X."/>
            <person name="Warren A."/>
            <person name="Jiang C."/>
            <person name="Yuan D."/>
            <person name="Miao W."/>
        </authorList>
    </citation>
    <scope>NUCLEOTIDE SEQUENCE [LARGE SCALE GENOMIC DNA]</scope>
    <source>
        <strain evidence="4">36N120E</strain>
    </source>
</reference>
<evidence type="ECO:0000256" key="1">
    <source>
        <dbReference type="PROSITE-ProRule" id="PRU00453"/>
    </source>
</evidence>
<feature type="domain" description="HIT-type" evidence="3">
    <location>
        <begin position="8"/>
        <end position="37"/>
    </location>
</feature>
<protein>
    <recommendedName>
        <fullName evidence="3">HIT-type domain-containing protein</fullName>
    </recommendedName>
</protein>
<comment type="caution">
    <text evidence="4">The sequence shown here is derived from an EMBL/GenBank/DDBJ whole genome shotgun (WGS) entry which is preliminary data.</text>
</comment>
<name>A0A0V0R1K5_PSEPJ</name>
<keyword evidence="1" id="KW-0862">Zinc</keyword>
<keyword evidence="1" id="KW-0479">Metal-binding</keyword>
<keyword evidence="5" id="KW-1185">Reference proteome</keyword>
<sequence length="143" mass="17180">MKQVQQSCVVCDGVGKYRCTKCPERYCSVKCYKIHECKKENEELKKTQEEEKLEENQGEEQNYHKQNYIEDDELRVPRSKLKLLWKNEKIVKQLQSKKLQHKLNEIDNAKSRLWQLNQDMNLDTHFLDFVDEVLTTMGEQQLK</sequence>
<evidence type="ECO:0000313" key="5">
    <source>
        <dbReference type="Proteomes" id="UP000054937"/>
    </source>
</evidence>
<keyword evidence="1" id="KW-0863">Zinc-finger</keyword>
<dbReference type="Proteomes" id="UP000054937">
    <property type="component" value="Unassembled WGS sequence"/>
</dbReference>
<gene>
    <name evidence="4" type="ORF">PPERSA_12341</name>
</gene>
<organism evidence="4 5">
    <name type="scientific">Pseudocohnilembus persalinus</name>
    <name type="common">Ciliate</name>
    <dbReference type="NCBI Taxonomy" id="266149"/>
    <lineage>
        <taxon>Eukaryota</taxon>
        <taxon>Sar</taxon>
        <taxon>Alveolata</taxon>
        <taxon>Ciliophora</taxon>
        <taxon>Intramacronucleata</taxon>
        <taxon>Oligohymenophorea</taxon>
        <taxon>Scuticociliatia</taxon>
        <taxon>Philasterida</taxon>
        <taxon>Pseudocohnilembidae</taxon>
        <taxon>Pseudocohnilembus</taxon>
    </lineage>
</organism>
<dbReference type="InParanoid" id="A0A0V0R1K5"/>
<dbReference type="AlphaFoldDB" id="A0A0V0R1K5"/>
<evidence type="ECO:0000313" key="4">
    <source>
        <dbReference type="EMBL" id="KRX08186.1"/>
    </source>
</evidence>